<accession>D2VA44</accession>
<evidence type="ECO:0000313" key="3">
    <source>
        <dbReference type="EMBL" id="EFC46363.1"/>
    </source>
</evidence>
<dbReference type="Proteomes" id="UP000006671">
    <property type="component" value="Unassembled WGS sequence"/>
</dbReference>
<dbReference type="InParanoid" id="D2VA44"/>
<feature type="region of interest" description="Disordered" evidence="2">
    <location>
        <begin position="286"/>
        <end position="308"/>
    </location>
</feature>
<dbReference type="Gene3D" id="2.60.120.260">
    <property type="entry name" value="Galactose-binding domain-like"/>
    <property type="match status" value="1"/>
</dbReference>
<organism evidence="4">
    <name type="scientific">Naegleria gruberi</name>
    <name type="common">Amoeba</name>
    <dbReference type="NCBI Taxonomy" id="5762"/>
    <lineage>
        <taxon>Eukaryota</taxon>
        <taxon>Discoba</taxon>
        <taxon>Heterolobosea</taxon>
        <taxon>Tetramitia</taxon>
        <taxon>Eutetramitia</taxon>
        <taxon>Vahlkampfiidae</taxon>
        <taxon>Naegleria</taxon>
    </lineage>
</organism>
<reference evidence="3 4" key="1">
    <citation type="journal article" date="2010" name="Cell">
        <title>The genome of Naegleria gruberi illuminates early eukaryotic versatility.</title>
        <authorList>
            <person name="Fritz-Laylin L.K."/>
            <person name="Prochnik S.E."/>
            <person name="Ginger M.L."/>
            <person name="Dacks J.B."/>
            <person name="Carpenter M.L."/>
            <person name="Field M.C."/>
            <person name="Kuo A."/>
            <person name="Paredez A."/>
            <person name="Chapman J."/>
            <person name="Pham J."/>
            <person name="Shu S."/>
            <person name="Neupane R."/>
            <person name="Cipriano M."/>
            <person name="Mancuso J."/>
            <person name="Tu H."/>
            <person name="Salamov A."/>
            <person name="Lindquist E."/>
            <person name="Shapiro H."/>
            <person name="Lucas S."/>
            <person name="Grigoriev I.V."/>
            <person name="Cande W.Z."/>
            <person name="Fulton C."/>
            <person name="Rokhsar D.S."/>
            <person name="Dawson S.C."/>
        </authorList>
    </citation>
    <scope>NUCLEOTIDE SEQUENCE [LARGE SCALE GENOMIC DNA]</scope>
    <source>
        <strain evidence="3 4">NEG-M</strain>
    </source>
</reference>
<proteinExistence type="predicted"/>
<keyword evidence="1" id="KW-0175">Coiled coil</keyword>
<sequence length="547" mass="62435">MFKHETNLCSKIKGACIVSRTTEQEDYPCNSILADDEEDEIWITDVGLPQDCTIQVPLHSYPVSCVGWYCKKRYVFNPKKIKLFISRSRDGPFIHWSSLRAEENTSLHLFSIQSIPADFSFFKFSVSETFGGNRVYLNKIFILRDMPSSVPENTEIRSINDCLRESPTKSPTSFSPIKSAKACTIEMPSFNPASFTTDELSKELSAKYDDLMFNISSNESGLFNFDNYNNGTVMLNYSNVSLKEISSSPLVSIPTFKKSSTARSNPLAASLPNFKKSEIEKPHLISPKKEVVTKRESQPSTKTSPLKDVSNQIQSAIITTTRAQVEEKKKSLGTATTRPASATIAKKDQQVNKENLILEERRQRAKLKDAAVHKTRKNLEELSEKVNEINRPTRTRTSLGGFKDVNTNDKKMESMEKEIEELRKKVAFLEGNIETVVKKEVEEFKTKFYEKVGTKIKNSLTKIEQRVAKENYRLMDERIRTLTHQSECKMFDYMRSQINLLKQQGDVRSVDNVKPTNNSIINDFDTSLNLSTSEQVIMLKKRMQQLH</sequence>
<dbReference type="KEGG" id="ngr:NAEGRDRAFT_47875"/>
<dbReference type="VEuPathDB" id="AmoebaDB:NAEGRDRAFT_47875"/>
<name>D2VA44_NAEGR</name>
<evidence type="ECO:0000256" key="1">
    <source>
        <dbReference type="SAM" id="Coils"/>
    </source>
</evidence>
<feature type="coiled-coil region" evidence="1">
    <location>
        <begin position="405"/>
        <end position="439"/>
    </location>
</feature>
<dbReference type="RefSeq" id="XP_002679107.1">
    <property type="nucleotide sequence ID" value="XM_002679061.1"/>
</dbReference>
<keyword evidence="4" id="KW-1185">Reference proteome</keyword>
<feature type="compositionally biased region" description="Basic and acidic residues" evidence="2">
    <location>
        <begin position="286"/>
        <end position="297"/>
    </location>
</feature>
<dbReference type="PANTHER" id="PTHR40682:SF1">
    <property type="entry name" value="CHROMOSOME UNDETERMINED SCAFFOLD_48, WHOLE GENOME SHOTGUN SEQUENCE"/>
    <property type="match status" value="1"/>
</dbReference>
<dbReference type="PANTHER" id="PTHR40682">
    <property type="entry name" value="F5/8 TYPE C DOMAIN CONTAINING PROTEIN"/>
    <property type="match status" value="1"/>
</dbReference>
<evidence type="ECO:0000256" key="2">
    <source>
        <dbReference type="SAM" id="MobiDB-lite"/>
    </source>
</evidence>
<dbReference type="EMBL" id="GG738859">
    <property type="protein sequence ID" value="EFC46363.1"/>
    <property type="molecule type" value="Genomic_DNA"/>
</dbReference>
<dbReference type="OrthoDB" id="10259602at2759"/>
<evidence type="ECO:0000313" key="4">
    <source>
        <dbReference type="Proteomes" id="UP000006671"/>
    </source>
</evidence>
<gene>
    <name evidence="3" type="ORF">NAEGRDRAFT_47875</name>
</gene>
<feature type="compositionally biased region" description="Polar residues" evidence="2">
    <location>
        <begin position="298"/>
        <end position="308"/>
    </location>
</feature>
<dbReference type="GeneID" id="8859362"/>
<protein>
    <submittedName>
        <fullName evidence="3">Predicted protein</fullName>
    </submittedName>
</protein>
<dbReference type="AlphaFoldDB" id="D2VA44"/>
<dbReference type="OMA" id="QSECKMF"/>